<dbReference type="SUPFAM" id="SSF50978">
    <property type="entry name" value="WD40 repeat-like"/>
    <property type="match status" value="1"/>
</dbReference>
<dbReference type="AlphaFoldDB" id="A0A1Y2BU12"/>
<dbReference type="EMBL" id="MCGO01000045">
    <property type="protein sequence ID" value="ORY38127.1"/>
    <property type="molecule type" value="Genomic_DNA"/>
</dbReference>
<accession>A0A1Y2BU12</accession>
<sequence length="398" mass="43764">MVPECYPNYFTTATKMIDGTQVNYDNHNFIWMKGDWKDLGLCEEYSGPVRALDLVQLPDASFLVVGTDYQLYTCPGLSLWFTCTLVPNSGSVKSIEYAPRGNKFIGVGLDDQVYIRIGLLSPWNLVPISGRVVDVTLLTNGVLLGTAWDGTMWTKADQESQWIKVPNGCCVLAVIPKSKPPISMDINPNSNSVINAIPFTTMPLVNLLVGIGPDNSLWGKRADALTNPWTQIPSTMPILDLIEVHGTYMIVGADNKLYFCTSLYINSQCEKQSSGQIKSIAYDFDADQIVGVGMDNQLYVYDYQSWAIVPKSGSVWDISIRNGVIVGVGTDMNVYTRAGLYAPWVLARGFCCVTRVAVLPNGRYGGVGPDYAIYEANPTWTSLPGSKAVVNFANLIHY</sequence>
<dbReference type="Proteomes" id="UP000193642">
    <property type="component" value="Unassembled WGS sequence"/>
</dbReference>
<protein>
    <recommendedName>
        <fullName evidence="3">WD40 repeat-like protein</fullName>
    </recommendedName>
</protein>
<name>A0A1Y2BU12_9FUNG</name>
<evidence type="ECO:0008006" key="3">
    <source>
        <dbReference type="Google" id="ProtNLM"/>
    </source>
</evidence>
<keyword evidence="2" id="KW-1185">Reference proteome</keyword>
<dbReference type="OrthoDB" id="10058901at2759"/>
<gene>
    <name evidence="1" type="ORF">BCR33DRAFT_720842</name>
</gene>
<comment type="caution">
    <text evidence="1">The sequence shown here is derived from an EMBL/GenBank/DDBJ whole genome shotgun (WGS) entry which is preliminary data.</text>
</comment>
<dbReference type="InterPro" id="IPR036322">
    <property type="entry name" value="WD40_repeat_dom_sf"/>
</dbReference>
<organism evidence="1 2">
    <name type="scientific">Rhizoclosmatium globosum</name>
    <dbReference type="NCBI Taxonomy" id="329046"/>
    <lineage>
        <taxon>Eukaryota</taxon>
        <taxon>Fungi</taxon>
        <taxon>Fungi incertae sedis</taxon>
        <taxon>Chytridiomycota</taxon>
        <taxon>Chytridiomycota incertae sedis</taxon>
        <taxon>Chytridiomycetes</taxon>
        <taxon>Chytridiales</taxon>
        <taxon>Chytriomycetaceae</taxon>
        <taxon>Rhizoclosmatium</taxon>
    </lineage>
</organism>
<evidence type="ECO:0000313" key="2">
    <source>
        <dbReference type="Proteomes" id="UP000193642"/>
    </source>
</evidence>
<proteinExistence type="predicted"/>
<reference evidence="1 2" key="1">
    <citation type="submission" date="2016-07" db="EMBL/GenBank/DDBJ databases">
        <title>Pervasive Adenine N6-methylation of Active Genes in Fungi.</title>
        <authorList>
            <consortium name="DOE Joint Genome Institute"/>
            <person name="Mondo S.J."/>
            <person name="Dannebaum R.O."/>
            <person name="Kuo R.C."/>
            <person name="Labutti K."/>
            <person name="Haridas S."/>
            <person name="Kuo A."/>
            <person name="Salamov A."/>
            <person name="Ahrendt S.R."/>
            <person name="Lipzen A."/>
            <person name="Sullivan W."/>
            <person name="Andreopoulos W.B."/>
            <person name="Clum A."/>
            <person name="Lindquist E."/>
            <person name="Daum C."/>
            <person name="Ramamoorthy G.K."/>
            <person name="Gryganskyi A."/>
            <person name="Culley D."/>
            <person name="Magnuson J.K."/>
            <person name="James T.Y."/>
            <person name="O'Malley M.A."/>
            <person name="Stajich J.E."/>
            <person name="Spatafora J.W."/>
            <person name="Visel A."/>
            <person name="Grigoriev I.V."/>
        </authorList>
    </citation>
    <scope>NUCLEOTIDE SEQUENCE [LARGE SCALE GENOMIC DNA]</scope>
    <source>
        <strain evidence="1 2">JEL800</strain>
    </source>
</reference>
<evidence type="ECO:0000313" key="1">
    <source>
        <dbReference type="EMBL" id="ORY38127.1"/>
    </source>
</evidence>